<comment type="subcellular location">
    <subcellularLocation>
        <location evidence="1">Cell membrane</location>
        <topology evidence="1">Multi-pass membrane protein</topology>
    </subcellularLocation>
</comment>
<keyword evidence="4" id="KW-0808">Transferase</keyword>
<reference evidence="10 11" key="1">
    <citation type="journal article" date="2016" name="Nat. Commun.">
        <title>Thousands of microbial genomes shed light on interconnected biogeochemical processes in an aquifer system.</title>
        <authorList>
            <person name="Anantharaman K."/>
            <person name="Brown C.T."/>
            <person name="Hug L.A."/>
            <person name="Sharon I."/>
            <person name="Castelle C.J."/>
            <person name="Probst A.J."/>
            <person name="Thomas B.C."/>
            <person name="Singh A."/>
            <person name="Wilkins M.J."/>
            <person name="Karaoz U."/>
            <person name="Brodie E.L."/>
            <person name="Williams K.H."/>
            <person name="Hubbard S.S."/>
            <person name="Banfield J.F."/>
        </authorList>
    </citation>
    <scope>NUCLEOTIDE SEQUENCE [LARGE SCALE GENOMIC DNA]</scope>
</reference>
<dbReference type="InterPro" id="IPR050297">
    <property type="entry name" value="LipidA_mod_glycosyltrf_83"/>
</dbReference>
<evidence type="ECO:0000256" key="5">
    <source>
        <dbReference type="ARBA" id="ARBA00022692"/>
    </source>
</evidence>
<sequence>MIVFLIIILAAILRLTNLSNLPPGLYLDEVLYGLDAYSLIHTGKDIYGHFLPLALQSSGYYPPLFTYILAPFFLIFPLAAWVVRLPAALAGITTVVVLYYFTRQLVGKKHSSTPLFAATLLAFSPYHLHFSRVAFLASFGIIFSLLATYLFLKQRILLSAIIFGLSTHVHYGYKLFSPLLFGVLIILYRTRLKFRRLIIPLILVSFITLFSNWYAVTRYNALSRVDQLSGASLNQMITGYLKVFSPQFLFFKSGDYLLTNPWNKGLLLTSLLPAFIVGTLKLRRLSLNSLVILFLWLLIPPVPSALAGAATHLLRLSPILIPLTIISALGLETLFAKSRLVGLSLVVLISLETLSAFKFYTRIYPQVSADLWGQPQRQLIHEAVTQSKPILTDSFNTLLAFYAFEAKTPPQILQQTILQPITLNGLPAKKIDHVYFIPAEEL</sequence>
<dbReference type="PANTHER" id="PTHR33908:SF3">
    <property type="entry name" value="UNDECAPRENYL PHOSPHATE-ALPHA-4-AMINO-4-DEOXY-L-ARABINOSE ARABINOSYL TRANSFERASE"/>
    <property type="match status" value="1"/>
</dbReference>
<dbReference type="Pfam" id="PF13231">
    <property type="entry name" value="PMT_2"/>
    <property type="match status" value="1"/>
</dbReference>
<feature type="transmembrane region" description="Helical" evidence="8">
    <location>
        <begin position="265"/>
        <end position="282"/>
    </location>
</feature>
<evidence type="ECO:0000256" key="1">
    <source>
        <dbReference type="ARBA" id="ARBA00004651"/>
    </source>
</evidence>
<accession>A0A1G1VJV2</accession>
<name>A0A1G1VJV2_9BACT</name>
<dbReference type="PANTHER" id="PTHR33908">
    <property type="entry name" value="MANNOSYLTRANSFERASE YKCB-RELATED"/>
    <property type="match status" value="1"/>
</dbReference>
<feature type="transmembrane region" description="Helical" evidence="8">
    <location>
        <begin position="68"/>
        <end position="101"/>
    </location>
</feature>
<feature type="transmembrane region" description="Helical" evidence="8">
    <location>
        <begin position="171"/>
        <end position="190"/>
    </location>
</feature>
<evidence type="ECO:0000313" key="10">
    <source>
        <dbReference type="EMBL" id="OGY15680.1"/>
    </source>
</evidence>
<feature type="domain" description="Glycosyltransferase RgtA/B/C/D-like" evidence="9">
    <location>
        <begin position="62"/>
        <end position="211"/>
    </location>
</feature>
<gene>
    <name evidence="10" type="ORF">A2784_03190</name>
</gene>
<comment type="caution">
    <text evidence="10">The sequence shown here is derived from an EMBL/GenBank/DDBJ whole genome shotgun (WGS) entry which is preliminary data.</text>
</comment>
<evidence type="ECO:0000256" key="8">
    <source>
        <dbReference type="SAM" id="Phobius"/>
    </source>
</evidence>
<feature type="transmembrane region" description="Helical" evidence="8">
    <location>
        <begin position="133"/>
        <end position="151"/>
    </location>
</feature>
<evidence type="ECO:0000256" key="7">
    <source>
        <dbReference type="ARBA" id="ARBA00023136"/>
    </source>
</evidence>
<protein>
    <recommendedName>
        <fullName evidence="9">Glycosyltransferase RgtA/B/C/D-like domain-containing protein</fullName>
    </recommendedName>
</protein>
<evidence type="ECO:0000256" key="4">
    <source>
        <dbReference type="ARBA" id="ARBA00022679"/>
    </source>
</evidence>
<dbReference type="STRING" id="1797589.A2784_03190"/>
<dbReference type="GO" id="GO:0009103">
    <property type="term" value="P:lipopolysaccharide biosynthetic process"/>
    <property type="evidence" value="ECO:0007669"/>
    <property type="project" value="UniProtKB-ARBA"/>
</dbReference>
<dbReference type="GO" id="GO:0005886">
    <property type="term" value="C:plasma membrane"/>
    <property type="evidence" value="ECO:0007669"/>
    <property type="project" value="UniProtKB-SubCell"/>
</dbReference>
<evidence type="ECO:0000256" key="6">
    <source>
        <dbReference type="ARBA" id="ARBA00022989"/>
    </source>
</evidence>
<keyword evidence="6 8" id="KW-1133">Transmembrane helix</keyword>
<keyword evidence="2" id="KW-1003">Cell membrane</keyword>
<evidence type="ECO:0000256" key="2">
    <source>
        <dbReference type="ARBA" id="ARBA00022475"/>
    </source>
</evidence>
<dbReference type="InterPro" id="IPR038731">
    <property type="entry name" value="RgtA/B/C-like"/>
</dbReference>
<evidence type="ECO:0000256" key="3">
    <source>
        <dbReference type="ARBA" id="ARBA00022676"/>
    </source>
</evidence>
<evidence type="ECO:0000313" key="11">
    <source>
        <dbReference type="Proteomes" id="UP000177324"/>
    </source>
</evidence>
<evidence type="ECO:0000259" key="9">
    <source>
        <dbReference type="Pfam" id="PF13231"/>
    </source>
</evidence>
<dbReference type="GO" id="GO:0016763">
    <property type="term" value="F:pentosyltransferase activity"/>
    <property type="evidence" value="ECO:0007669"/>
    <property type="project" value="TreeGrafter"/>
</dbReference>
<dbReference type="Proteomes" id="UP000177324">
    <property type="component" value="Unassembled WGS sequence"/>
</dbReference>
<dbReference type="GO" id="GO:0010041">
    <property type="term" value="P:response to iron(III) ion"/>
    <property type="evidence" value="ECO:0007669"/>
    <property type="project" value="TreeGrafter"/>
</dbReference>
<feature type="transmembrane region" description="Helical" evidence="8">
    <location>
        <begin position="197"/>
        <end position="216"/>
    </location>
</feature>
<proteinExistence type="predicted"/>
<dbReference type="EMBL" id="MHCH01000061">
    <property type="protein sequence ID" value="OGY15680.1"/>
    <property type="molecule type" value="Genomic_DNA"/>
</dbReference>
<keyword evidence="7 8" id="KW-0472">Membrane</keyword>
<dbReference type="AlphaFoldDB" id="A0A1G1VJV2"/>
<keyword evidence="3" id="KW-0328">Glycosyltransferase</keyword>
<keyword evidence="5 8" id="KW-0812">Transmembrane</keyword>
<feature type="transmembrane region" description="Helical" evidence="8">
    <location>
        <begin position="289"/>
        <end position="310"/>
    </location>
</feature>
<organism evidence="10 11">
    <name type="scientific">Candidatus Chisholmbacteria bacterium RIFCSPHIGHO2_01_FULL_48_12</name>
    <dbReference type="NCBI Taxonomy" id="1797589"/>
    <lineage>
        <taxon>Bacteria</taxon>
        <taxon>Candidatus Chisholmiibacteriota</taxon>
    </lineage>
</organism>